<accession>A0ABT7SDI6</accession>
<comment type="caution">
    <text evidence="2">The sequence shown here is derived from an EMBL/GenBank/DDBJ whole genome shotgun (WGS) entry which is preliminary data.</text>
</comment>
<feature type="domain" description="HTH marR-type" evidence="1">
    <location>
        <begin position="20"/>
        <end position="150"/>
    </location>
</feature>
<reference evidence="2 3" key="1">
    <citation type="submission" date="2023-06" db="EMBL/GenBank/DDBJ databases">
        <title>Cellulomonas sp. MW4 Whole genome sequence.</title>
        <authorList>
            <person name="Park S."/>
        </authorList>
    </citation>
    <scope>NUCLEOTIDE SEQUENCE [LARGE SCALE GENOMIC DNA]</scope>
    <source>
        <strain evidence="2 3">MW4</strain>
    </source>
</reference>
<dbReference type="SMART" id="SM00347">
    <property type="entry name" value="HTH_MARR"/>
    <property type="match status" value="1"/>
</dbReference>
<dbReference type="InterPro" id="IPR052526">
    <property type="entry name" value="HTH-type_Bedaq_tolerance"/>
</dbReference>
<protein>
    <submittedName>
        <fullName evidence="2">MarR family transcriptional regulator</fullName>
    </submittedName>
</protein>
<organism evidence="2 3">
    <name type="scientific">Cellulomonas alba</name>
    <dbReference type="NCBI Taxonomy" id="3053467"/>
    <lineage>
        <taxon>Bacteria</taxon>
        <taxon>Bacillati</taxon>
        <taxon>Actinomycetota</taxon>
        <taxon>Actinomycetes</taxon>
        <taxon>Micrococcales</taxon>
        <taxon>Cellulomonadaceae</taxon>
        <taxon>Cellulomonas</taxon>
    </lineage>
</organism>
<dbReference type="InterPro" id="IPR036390">
    <property type="entry name" value="WH_DNA-bd_sf"/>
</dbReference>
<sequence length="172" mass="17383">MTAGGRAESGATGADAEALRAQVAEVLARVAPRVTRRIRPNRAELAAGHFSTLATLQRFGSLKPGELARVERVSAPTMTRIISTLEDRGLVGRAQCADDARSVTVTLTADGEALLEVARGDQAAALAEVLVALDDAQVASIAAALPALEAVAHAAASSPELVAPAAGATSAP</sequence>
<dbReference type="PANTHER" id="PTHR39515:SF2">
    <property type="entry name" value="HTH-TYPE TRANSCRIPTIONAL REGULATOR RV0880"/>
    <property type="match status" value="1"/>
</dbReference>
<dbReference type="InterPro" id="IPR036388">
    <property type="entry name" value="WH-like_DNA-bd_sf"/>
</dbReference>
<evidence type="ECO:0000313" key="2">
    <source>
        <dbReference type="EMBL" id="MDM7854119.1"/>
    </source>
</evidence>
<name>A0ABT7SDI6_9CELL</name>
<dbReference type="Gene3D" id="1.10.10.10">
    <property type="entry name" value="Winged helix-like DNA-binding domain superfamily/Winged helix DNA-binding domain"/>
    <property type="match status" value="1"/>
</dbReference>
<dbReference type="EMBL" id="JAUCGQ010000001">
    <property type="protein sequence ID" value="MDM7854119.1"/>
    <property type="molecule type" value="Genomic_DNA"/>
</dbReference>
<dbReference type="Pfam" id="PF01047">
    <property type="entry name" value="MarR"/>
    <property type="match status" value="1"/>
</dbReference>
<proteinExistence type="predicted"/>
<gene>
    <name evidence="2" type="ORF">QRT04_04170</name>
</gene>
<dbReference type="PROSITE" id="PS50995">
    <property type="entry name" value="HTH_MARR_2"/>
    <property type="match status" value="1"/>
</dbReference>
<dbReference type="RefSeq" id="WP_289453729.1">
    <property type="nucleotide sequence ID" value="NZ_JAUCGQ010000001.1"/>
</dbReference>
<evidence type="ECO:0000259" key="1">
    <source>
        <dbReference type="PROSITE" id="PS50995"/>
    </source>
</evidence>
<dbReference type="PRINTS" id="PR00598">
    <property type="entry name" value="HTHMARR"/>
</dbReference>
<dbReference type="InterPro" id="IPR000835">
    <property type="entry name" value="HTH_MarR-typ"/>
</dbReference>
<evidence type="ECO:0000313" key="3">
    <source>
        <dbReference type="Proteomes" id="UP001529338"/>
    </source>
</evidence>
<dbReference type="SUPFAM" id="SSF46785">
    <property type="entry name" value="Winged helix' DNA-binding domain"/>
    <property type="match status" value="1"/>
</dbReference>
<keyword evidence="3" id="KW-1185">Reference proteome</keyword>
<dbReference type="PANTHER" id="PTHR39515">
    <property type="entry name" value="CONSERVED PROTEIN"/>
    <property type="match status" value="1"/>
</dbReference>
<dbReference type="Proteomes" id="UP001529338">
    <property type="component" value="Unassembled WGS sequence"/>
</dbReference>